<dbReference type="Proteomes" id="UP000217994">
    <property type="component" value="Unassembled WGS sequence"/>
</dbReference>
<organism evidence="2 3">
    <name type="scientific">Burkholderia ubonensis subsp. mesacidophila</name>
    <dbReference type="NCBI Taxonomy" id="265293"/>
    <lineage>
        <taxon>Bacteria</taxon>
        <taxon>Pseudomonadati</taxon>
        <taxon>Pseudomonadota</taxon>
        <taxon>Betaproteobacteria</taxon>
        <taxon>Burkholderiales</taxon>
        <taxon>Burkholderiaceae</taxon>
        <taxon>Burkholderia</taxon>
        <taxon>Burkholderia cepacia complex</taxon>
    </lineage>
</organism>
<feature type="transmembrane region" description="Helical" evidence="1">
    <location>
        <begin position="37"/>
        <end position="54"/>
    </location>
</feature>
<gene>
    <name evidence="2" type="ORF">BZL54_21590</name>
</gene>
<evidence type="ECO:0000313" key="3">
    <source>
        <dbReference type="Proteomes" id="UP000217994"/>
    </source>
</evidence>
<evidence type="ECO:0000256" key="1">
    <source>
        <dbReference type="SAM" id="Phobius"/>
    </source>
</evidence>
<feature type="transmembrane region" description="Helical" evidence="1">
    <location>
        <begin position="183"/>
        <end position="202"/>
    </location>
</feature>
<keyword evidence="1" id="KW-0472">Membrane</keyword>
<protein>
    <submittedName>
        <fullName evidence="2">Uncharacterized protein</fullName>
    </submittedName>
</protein>
<dbReference type="RefSeq" id="WP_084910838.1">
    <property type="nucleotide sequence ID" value="NZ_CP020740.1"/>
</dbReference>
<dbReference type="AlphaFoldDB" id="A0A2A4FCY2"/>
<feature type="transmembrane region" description="Helical" evidence="1">
    <location>
        <begin position="12"/>
        <end position="31"/>
    </location>
</feature>
<sequence>MILSLSHPRNLGSLAFVTGVTSIVWCLFVGWSGPSNAYTGAILALAFALALDFGRRKKIAEIELDAKSDDATSVRQILVNGVQVGTLPAREVAELKLGVALDPAIYASQFLVVGRTLLYGALLAFAVAPLLAIWAVLINLWIDPHHTAQTALIVSRTVQSLANHGQVLDMFDSVAEATARCAGGIWMLGTSAIAIVSPANYFPNVFRRRFHFLLRQRVNCAADGATQMRTH</sequence>
<name>A0A2A4FCY2_9BURK</name>
<keyword evidence="1" id="KW-1133">Transmembrane helix</keyword>
<dbReference type="EMBL" id="MTZU01000067">
    <property type="protein sequence ID" value="PCE30286.1"/>
    <property type="molecule type" value="Genomic_DNA"/>
</dbReference>
<feature type="transmembrane region" description="Helical" evidence="1">
    <location>
        <begin position="117"/>
        <end position="142"/>
    </location>
</feature>
<dbReference type="GeneID" id="69006894"/>
<comment type="caution">
    <text evidence="2">The sequence shown here is derived from an EMBL/GenBank/DDBJ whole genome shotgun (WGS) entry which is preliminary data.</text>
</comment>
<evidence type="ECO:0000313" key="2">
    <source>
        <dbReference type="EMBL" id="PCE30286.1"/>
    </source>
</evidence>
<reference evidence="2 3" key="1">
    <citation type="submission" date="2017-01" db="EMBL/GenBank/DDBJ databases">
        <title>Whole-Genome Shotgun Sequencing of Two beta-Proteobacterial Species in Search of the Bulgecin Biosynthetic Cluster.</title>
        <authorList>
            <person name="Horsman M.E."/>
            <person name="Marous D.R."/>
            <person name="Li R."/>
            <person name="Oliver R.A."/>
            <person name="Byun B."/>
            <person name="Emrich S.J."/>
            <person name="Boggess B."/>
            <person name="Townsend C.A."/>
            <person name="Mobashery S."/>
        </authorList>
    </citation>
    <scope>NUCLEOTIDE SEQUENCE [LARGE SCALE GENOMIC DNA]</scope>
    <source>
        <strain evidence="2 3">ATCC 31433</strain>
    </source>
</reference>
<keyword evidence="1" id="KW-0812">Transmembrane</keyword>
<proteinExistence type="predicted"/>
<accession>A0A2A4FCY2</accession>